<sequence length="241" mass="25676">MRKRIGSVFMIFALAATSILGGFVTSYGQSDTTLVGALESSDDNETPLVPFPGNPKPTVSPTVAPVVTPVPTAMPIPTVTPEPTVTAVPTPFITEAPKPTVAPVVTPVPTNTPVVTPTSVPVPTDTPVPTTVPKPTATPVPSVTKPSKPVITSVSNKSRQKLVITWKKVKGAKGYELYRRTGKKGSYKKLKVIKSGSTLKYTNSKLKKGTAYYYKIRAYKYDAKGKKVYGGWSAVKGKTSR</sequence>
<accession>A0ABX2GLQ7</accession>
<gene>
    <name evidence="3" type="ORF">G4952_04565</name>
</gene>
<dbReference type="CDD" id="cd00063">
    <property type="entry name" value="FN3"/>
    <property type="match status" value="1"/>
</dbReference>
<name>A0ABX2GLQ7_9FIRM</name>
<dbReference type="EMBL" id="JAAIPF010000007">
    <property type="protein sequence ID" value="NSF73108.1"/>
    <property type="molecule type" value="Genomic_DNA"/>
</dbReference>
<feature type="domain" description="Fibronectin type-III" evidence="2">
    <location>
        <begin position="145"/>
        <end position="241"/>
    </location>
</feature>
<dbReference type="InterPro" id="IPR003961">
    <property type="entry name" value="FN3_dom"/>
</dbReference>
<evidence type="ECO:0000313" key="3">
    <source>
        <dbReference type="EMBL" id="NSF73108.1"/>
    </source>
</evidence>
<dbReference type="Gene3D" id="2.60.40.10">
    <property type="entry name" value="Immunoglobulins"/>
    <property type="match status" value="1"/>
</dbReference>
<keyword evidence="4" id="KW-1185">Reference proteome</keyword>
<evidence type="ECO:0000259" key="2">
    <source>
        <dbReference type="PROSITE" id="PS50853"/>
    </source>
</evidence>
<feature type="compositionally biased region" description="Pro residues" evidence="1">
    <location>
        <begin position="124"/>
        <end position="138"/>
    </location>
</feature>
<evidence type="ECO:0000256" key="1">
    <source>
        <dbReference type="SAM" id="MobiDB-lite"/>
    </source>
</evidence>
<dbReference type="PROSITE" id="PS50853">
    <property type="entry name" value="FN3"/>
    <property type="match status" value="1"/>
</dbReference>
<proteinExistence type="predicted"/>
<evidence type="ECO:0000313" key="4">
    <source>
        <dbReference type="Proteomes" id="UP000822152"/>
    </source>
</evidence>
<reference evidence="3 4" key="1">
    <citation type="journal article" date="2020" name="Cell Host Microbe">
        <title>Functional and Genomic Variation between Human-Derived Isolates of Lachnospiraceae Reveals Inter- and Intra-Species Diversity.</title>
        <authorList>
            <person name="Sorbara M.T."/>
            <person name="Littmann E.R."/>
            <person name="Fontana E."/>
            <person name="Moody T.U."/>
            <person name="Kohout C.E."/>
            <person name="Gjonbalaj M."/>
            <person name="Eaton V."/>
            <person name="Seok R."/>
            <person name="Leiner I.M."/>
            <person name="Pamer E.G."/>
        </authorList>
    </citation>
    <scope>NUCLEOTIDE SEQUENCE [LARGE SCALE GENOMIC DNA]</scope>
    <source>
        <strain evidence="3 4">MSK.20.11</strain>
    </source>
</reference>
<dbReference type="SUPFAM" id="SSF49265">
    <property type="entry name" value="Fibronectin type III"/>
    <property type="match status" value="1"/>
</dbReference>
<dbReference type="Proteomes" id="UP000822152">
    <property type="component" value="Unassembled WGS sequence"/>
</dbReference>
<feature type="region of interest" description="Disordered" evidence="1">
    <location>
        <begin position="116"/>
        <end position="147"/>
    </location>
</feature>
<dbReference type="SMART" id="SM00060">
    <property type="entry name" value="FN3"/>
    <property type="match status" value="1"/>
</dbReference>
<dbReference type="InterPro" id="IPR013783">
    <property type="entry name" value="Ig-like_fold"/>
</dbReference>
<comment type="caution">
    <text evidence="3">The sequence shown here is derived from an EMBL/GenBank/DDBJ whole genome shotgun (WGS) entry which is preliminary data.</text>
</comment>
<protein>
    <recommendedName>
        <fullName evidence="2">Fibronectin type-III domain-containing protein</fullName>
    </recommendedName>
</protein>
<organism evidence="3 4">
    <name type="scientific">Blautia wexlerae</name>
    <dbReference type="NCBI Taxonomy" id="418240"/>
    <lineage>
        <taxon>Bacteria</taxon>
        <taxon>Bacillati</taxon>
        <taxon>Bacillota</taxon>
        <taxon>Clostridia</taxon>
        <taxon>Lachnospirales</taxon>
        <taxon>Lachnospiraceae</taxon>
        <taxon>Blautia</taxon>
    </lineage>
</organism>
<dbReference type="InterPro" id="IPR036116">
    <property type="entry name" value="FN3_sf"/>
</dbReference>
<dbReference type="RefSeq" id="WP_173742821.1">
    <property type="nucleotide sequence ID" value="NZ_JAAIPF010000007.1"/>
</dbReference>